<protein>
    <submittedName>
        <fullName evidence="2">Uncharacterized protein</fullName>
    </submittedName>
</protein>
<reference evidence="3" key="1">
    <citation type="journal article" date="2021" name="BMC Genomics">
        <title>Chromosome-level genome assembly and manually-curated proteome of model necrotroph Parastagonospora nodorum Sn15 reveals a genome-wide trove of candidate effector homologs, and redundancy of virulence-related functions within an accessory chromosome.</title>
        <authorList>
            <person name="Bertazzoni S."/>
            <person name="Jones D.A.B."/>
            <person name="Phan H.T."/>
            <person name="Tan K.-C."/>
            <person name="Hane J.K."/>
        </authorList>
    </citation>
    <scope>NUCLEOTIDE SEQUENCE [LARGE SCALE GENOMIC DNA]</scope>
    <source>
        <strain evidence="3">SN15 / ATCC MYA-4574 / FGSC 10173)</strain>
    </source>
</reference>
<evidence type="ECO:0000313" key="3">
    <source>
        <dbReference type="Proteomes" id="UP000663193"/>
    </source>
</evidence>
<dbReference type="EMBL" id="CP069024">
    <property type="protein sequence ID" value="QRC93044.1"/>
    <property type="molecule type" value="Genomic_DNA"/>
</dbReference>
<dbReference type="RefSeq" id="XP_001798233.1">
    <property type="nucleotide sequence ID" value="XM_001798181.1"/>
</dbReference>
<dbReference type="KEGG" id="pno:SNOG_07907"/>
<feature type="compositionally biased region" description="Basic and acidic residues" evidence="1">
    <location>
        <begin position="112"/>
        <end position="126"/>
    </location>
</feature>
<gene>
    <name evidence="2" type="ORF">JI435_079070</name>
</gene>
<dbReference type="Proteomes" id="UP000663193">
    <property type="component" value="Chromosome 2"/>
</dbReference>
<dbReference type="AlphaFoldDB" id="A0A7U2HWK7"/>
<organism evidence="2 3">
    <name type="scientific">Phaeosphaeria nodorum (strain SN15 / ATCC MYA-4574 / FGSC 10173)</name>
    <name type="common">Glume blotch fungus</name>
    <name type="synonym">Parastagonospora nodorum</name>
    <dbReference type="NCBI Taxonomy" id="321614"/>
    <lineage>
        <taxon>Eukaryota</taxon>
        <taxon>Fungi</taxon>
        <taxon>Dikarya</taxon>
        <taxon>Ascomycota</taxon>
        <taxon>Pezizomycotina</taxon>
        <taxon>Dothideomycetes</taxon>
        <taxon>Pleosporomycetidae</taxon>
        <taxon>Pleosporales</taxon>
        <taxon>Pleosporineae</taxon>
        <taxon>Phaeosphaeriaceae</taxon>
        <taxon>Parastagonospora</taxon>
    </lineage>
</organism>
<proteinExistence type="predicted"/>
<dbReference type="VEuPathDB" id="FungiDB:JI435_079070"/>
<sequence>MSFGNEEADNFAGDGCNSRHMLVAHLLTRSGANDGVDLVTSASSATTTSSNMSRSRAFSLSTATSTESLPHAPPSGQLGTVDNESSKKKRKLQDGGAVEAHESNTVAAENEASEHDAPSDERGWEAAHRRVEAKLLKAEEKRLEEQAHRLDWQNKANEKDVTAHQIKVKHMNTTTHLKAEATRMHEVTVQKEGIIVGLQYKITQRDLTINELGKDILLMRLENSELKAQNKYLVEHASAPMPCRDALCVPHFDPSVHSHERYQHPNAPKKNALYKYFQPTRTYRRGTGKVRPGRYGSGLN</sequence>
<evidence type="ECO:0000313" key="2">
    <source>
        <dbReference type="EMBL" id="QRC93044.1"/>
    </source>
</evidence>
<feature type="compositionally biased region" description="Polar residues" evidence="1">
    <location>
        <begin position="51"/>
        <end position="68"/>
    </location>
</feature>
<feature type="region of interest" description="Disordered" evidence="1">
    <location>
        <begin position="43"/>
        <end position="126"/>
    </location>
</feature>
<keyword evidence="3" id="KW-1185">Reference proteome</keyword>
<name>A0A7U2HWK7_PHANO</name>
<evidence type="ECO:0000256" key="1">
    <source>
        <dbReference type="SAM" id="MobiDB-lite"/>
    </source>
</evidence>
<accession>A0A7U2HWK7</accession>